<accession>A0A6A5X3J5</accession>
<organism evidence="2 3">
    <name type="scientific">Amniculicola lignicola CBS 123094</name>
    <dbReference type="NCBI Taxonomy" id="1392246"/>
    <lineage>
        <taxon>Eukaryota</taxon>
        <taxon>Fungi</taxon>
        <taxon>Dikarya</taxon>
        <taxon>Ascomycota</taxon>
        <taxon>Pezizomycotina</taxon>
        <taxon>Dothideomycetes</taxon>
        <taxon>Pleosporomycetidae</taxon>
        <taxon>Pleosporales</taxon>
        <taxon>Amniculicolaceae</taxon>
        <taxon>Amniculicola</taxon>
    </lineage>
</organism>
<keyword evidence="3" id="KW-1185">Reference proteome</keyword>
<dbReference type="EMBL" id="ML977557">
    <property type="protein sequence ID" value="KAF2007466.1"/>
    <property type="molecule type" value="Genomic_DNA"/>
</dbReference>
<evidence type="ECO:0000313" key="3">
    <source>
        <dbReference type="Proteomes" id="UP000799779"/>
    </source>
</evidence>
<proteinExistence type="predicted"/>
<feature type="chain" id="PRO_5025637913" evidence="1">
    <location>
        <begin position="20"/>
        <end position="475"/>
    </location>
</feature>
<gene>
    <name evidence="2" type="ORF">P154DRAFT_119796</name>
</gene>
<dbReference type="AlphaFoldDB" id="A0A6A5X3J5"/>
<evidence type="ECO:0000313" key="2">
    <source>
        <dbReference type="EMBL" id="KAF2007466.1"/>
    </source>
</evidence>
<protein>
    <submittedName>
        <fullName evidence="2">Uncharacterized protein</fullName>
    </submittedName>
</protein>
<reference evidence="2" key="1">
    <citation type="journal article" date="2020" name="Stud. Mycol.">
        <title>101 Dothideomycetes genomes: a test case for predicting lifestyles and emergence of pathogens.</title>
        <authorList>
            <person name="Haridas S."/>
            <person name="Albert R."/>
            <person name="Binder M."/>
            <person name="Bloem J."/>
            <person name="Labutti K."/>
            <person name="Salamov A."/>
            <person name="Andreopoulos B."/>
            <person name="Baker S."/>
            <person name="Barry K."/>
            <person name="Bills G."/>
            <person name="Bluhm B."/>
            <person name="Cannon C."/>
            <person name="Castanera R."/>
            <person name="Culley D."/>
            <person name="Daum C."/>
            <person name="Ezra D."/>
            <person name="Gonzalez J."/>
            <person name="Henrissat B."/>
            <person name="Kuo A."/>
            <person name="Liang C."/>
            <person name="Lipzen A."/>
            <person name="Lutzoni F."/>
            <person name="Magnuson J."/>
            <person name="Mondo S."/>
            <person name="Nolan M."/>
            <person name="Ohm R."/>
            <person name="Pangilinan J."/>
            <person name="Park H.-J."/>
            <person name="Ramirez L."/>
            <person name="Alfaro M."/>
            <person name="Sun H."/>
            <person name="Tritt A."/>
            <person name="Yoshinaga Y."/>
            <person name="Zwiers L.-H."/>
            <person name="Turgeon B."/>
            <person name="Goodwin S."/>
            <person name="Spatafora J."/>
            <person name="Crous P."/>
            <person name="Grigoriev I."/>
        </authorList>
    </citation>
    <scope>NUCLEOTIDE SEQUENCE</scope>
    <source>
        <strain evidence="2">CBS 123094</strain>
    </source>
</reference>
<keyword evidence="1" id="KW-0732">Signal</keyword>
<feature type="signal peptide" evidence="1">
    <location>
        <begin position="1"/>
        <end position="19"/>
    </location>
</feature>
<sequence length="475" mass="51762">MGLSRHFVQLLSVSATALAVTSEEASLIAWKAYGDLIRQYITSNAPLTPGVDFIYVTPPTSQFVRGGTPVPESVTNFELFGAVDPLQNVNSPLLGTTGASYVQSLETYLQSVAISDRVLTEPEKTKVDALEAAVTAARIKFQKEKATAFLTWKSDEVAQYFNQSFQSWIGDNDPNYANFQTQLTNADATYNNYMLSLYGSKYNLLQEQRTNINSKAQNELAPVPGYNMMVYPAAPNYAVSITPFQKNEITDFIAYKATYTMGGYEDVCDRYYKGTAASTSLTYNFKSVNGNDWSTLGYSQQIKKAGGGFWGILGFKASKTAETTEYNSWSGNWASEVSINLKMRGAPTLVPINAGFWDVGNVRKTYPKLRAGETDDLAGTVRLTHALVGYGLSLEIKFSNTETWRNVTQFIQKGKGSAGAGINLFGFSFGAGGSGSYSYNFNDLKTSNTADGGVITFPSTPDGMVFMLGARGKAL</sequence>
<name>A0A6A5X3J5_9PLEO</name>
<dbReference type="Proteomes" id="UP000799779">
    <property type="component" value="Unassembled WGS sequence"/>
</dbReference>
<dbReference type="OrthoDB" id="5047692at2759"/>
<evidence type="ECO:0000256" key="1">
    <source>
        <dbReference type="SAM" id="SignalP"/>
    </source>
</evidence>